<sequence>MSFLGKEYKVYKKENCDDLLKYLGVPEDQLEAVNSFNPTEKFEKNGDTYVYYTQEVKGPVEVKFKSGEEFDYVLMDEPTRTTIVVDGNTVTQTTKSAKNVTFYKREFNGDELVGTFWAEGFDGAYKFHYKAI</sequence>
<organism evidence="1 2">
    <name type="scientific">Arctia plantaginis</name>
    <name type="common">Wood tiger moth</name>
    <name type="synonym">Phalaena plantaginis</name>
    <dbReference type="NCBI Taxonomy" id="874455"/>
    <lineage>
        <taxon>Eukaryota</taxon>
        <taxon>Metazoa</taxon>
        <taxon>Ecdysozoa</taxon>
        <taxon>Arthropoda</taxon>
        <taxon>Hexapoda</taxon>
        <taxon>Insecta</taxon>
        <taxon>Pterygota</taxon>
        <taxon>Neoptera</taxon>
        <taxon>Endopterygota</taxon>
        <taxon>Lepidoptera</taxon>
        <taxon>Glossata</taxon>
        <taxon>Ditrysia</taxon>
        <taxon>Noctuoidea</taxon>
        <taxon>Erebidae</taxon>
        <taxon>Arctiinae</taxon>
        <taxon>Arctia</taxon>
    </lineage>
</organism>
<accession>A0A8S0YQY2</accession>
<dbReference type="Gene3D" id="2.40.128.20">
    <property type="match status" value="1"/>
</dbReference>
<dbReference type="InterPro" id="IPR012674">
    <property type="entry name" value="Calycin"/>
</dbReference>
<dbReference type="AlphaFoldDB" id="A0A8S0YQY2"/>
<keyword evidence="2" id="KW-1185">Reference proteome</keyword>
<dbReference type="EMBL" id="CADEBC010000083">
    <property type="protein sequence ID" value="CAB3222164.1"/>
    <property type="molecule type" value="Genomic_DNA"/>
</dbReference>
<name>A0A8S0YQY2_ARCPL</name>
<dbReference type="OrthoDB" id="354351at2759"/>
<evidence type="ECO:0000313" key="1">
    <source>
        <dbReference type="EMBL" id="CAB3222164.1"/>
    </source>
</evidence>
<protein>
    <submittedName>
        <fullName evidence="1">Uncharacterized protein</fullName>
    </submittedName>
</protein>
<reference evidence="1 2" key="1">
    <citation type="submission" date="2020-04" db="EMBL/GenBank/DDBJ databases">
        <authorList>
            <person name="Wallbank WR R."/>
            <person name="Pardo Diaz C."/>
            <person name="Kozak K."/>
            <person name="Martin S."/>
            <person name="Jiggins C."/>
            <person name="Moest M."/>
            <person name="Warren A I."/>
            <person name="Byers J.R.P. K."/>
            <person name="Montejo-Kovacevich G."/>
            <person name="Yen C E."/>
        </authorList>
    </citation>
    <scope>NUCLEOTIDE SEQUENCE [LARGE SCALE GENOMIC DNA]</scope>
</reference>
<comment type="caution">
    <text evidence="1">The sequence shown here is derived from an EMBL/GenBank/DDBJ whole genome shotgun (WGS) entry which is preliminary data.</text>
</comment>
<evidence type="ECO:0000313" key="2">
    <source>
        <dbReference type="Proteomes" id="UP000494106"/>
    </source>
</evidence>
<dbReference type="Proteomes" id="UP000494106">
    <property type="component" value="Unassembled WGS sequence"/>
</dbReference>
<gene>
    <name evidence="1" type="ORF">APLA_LOCUS884</name>
</gene>
<proteinExistence type="predicted"/>
<dbReference type="SUPFAM" id="SSF50814">
    <property type="entry name" value="Lipocalins"/>
    <property type="match status" value="1"/>
</dbReference>